<evidence type="ECO:0000313" key="4">
    <source>
        <dbReference type="Proteomes" id="UP000671910"/>
    </source>
</evidence>
<dbReference type="AlphaFoldDB" id="A0A9E6SUM2"/>
<proteinExistence type="predicted"/>
<sequence>MMLDSFDGTLCKFCVKGVQGFRGMILVRSRFRDRALEGGRMDTVLPSGRSFLTNCFAFASIVGDNEDICRGIIERVLGCKIARLDFVQGEAGVTQVLKRSVRCDVLAQNSHAVFDVEMQVAVDVSIPRRARYSHSMLDARCLRKSEQFSGLPDAYVIFICLFDPLGLGLPVCTVRKRVDQAPQLDYATGQVDVIVNATGNLGLAAPELAALLEYLLSGDKSSGDPFVAHVDDILTQRLEDEEWRREVITFEEKLAWDCLGAERAGIEKGRKEEREETELTVAQLVESGVMSQEQAHALYEALGRNTFGGAK</sequence>
<evidence type="ECO:0000313" key="2">
    <source>
        <dbReference type="EMBL" id="QTU84636.1"/>
    </source>
</evidence>
<name>A0A9E6SUM2_9ACTN</name>
<dbReference type="Proteomes" id="UP000636394">
    <property type="component" value="Unassembled WGS sequence"/>
</dbReference>
<keyword evidence="3" id="KW-1185">Reference proteome</keyword>
<reference evidence="2" key="2">
    <citation type="submission" date="2021-04" db="EMBL/GenBank/DDBJ databases">
        <title>Novel species in family Eggerthellaceae.</title>
        <authorList>
            <person name="Zhang G."/>
        </authorList>
    </citation>
    <scope>NUCLEOTIDE SEQUENCE</scope>
    <source>
        <strain evidence="2">Zg-886</strain>
    </source>
</reference>
<dbReference type="EMBL" id="CP072829">
    <property type="protein sequence ID" value="QTU84636.1"/>
    <property type="molecule type" value="Genomic_DNA"/>
</dbReference>
<gene>
    <name evidence="1" type="ORF">GMI68_00585</name>
    <name evidence="2" type="ORF">J7S26_01515</name>
</gene>
<dbReference type="EMBL" id="WPCR01000001">
    <property type="protein sequence ID" value="NHM13280.1"/>
    <property type="molecule type" value="Genomic_DNA"/>
</dbReference>
<dbReference type="Proteomes" id="UP000671910">
    <property type="component" value="Chromosome"/>
</dbReference>
<evidence type="ECO:0008006" key="5">
    <source>
        <dbReference type="Google" id="ProtNLM"/>
    </source>
</evidence>
<protein>
    <recommendedName>
        <fullName evidence="5">Rpn family recombination-promoting nuclease/putative transposase</fullName>
    </recommendedName>
</protein>
<dbReference type="KEGG" id="ebz:J7S26_01515"/>
<evidence type="ECO:0000313" key="3">
    <source>
        <dbReference type="Proteomes" id="UP000636394"/>
    </source>
</evidence>
<dbReference type="RefSeq" id="WP_166338042.1">
    <property type="nucleotide sequence ID" value="NZ_CP072829.1"/>
</dbReference>
<reference evidence="1 3" key="1">
    <citation type="submission" date="2019-11" db="EMBL/GenBank/DDBJ databases">
        <title>Eggerthellaceae novel genus isolated from the rectal contents of marmort.</title>
        <authorList>
            <person name="Zhang G."/>
        </authorList>
    </citation>
    <scope>NUCLEOTIDE SEQUENCE [LARGE SCALE GENOMIC DNA]</scope>
    <source>
        <strain evidence="1">Zg-886</strain>
        <strain evidence="3">zg-886</strain>
    </source>
</reference>
<evidence type="ECO:0000313" key="1">
    <source>
        <dbReference type="EMBL" id="NHM13280.1"/>
    </source>
</evidence>
<organism evidence="2 4">
    <name type="scientific">Xiamenia xianingshaonis</name>
    <dbReference type="NCBI Taxonomy" id="2682776"/>
    <lineage>
        <taxon>Bacteria</taxon>
        <taxon>Bacillati</taxon>
        <taxon>Actinomycetota</taxon>
        <taxon>Coriobacteriia</taxon>
        <taxon>Eggerthellales</taxon>
        <taxon>Eggerthellaceae</taxon>
        <taxon>Xiamenia</taxon>
    </lineage>
</organism>
<accession>A0A9E6SUM2</accession>